<dbReference type="EMBL" id="OY660878">
    <property type="protein sequence ID" value="CAJ1073390.1"/>
    <property type="molecule type" value="Genomic_DNA"/>
</dbReference>
<keyword evidence="4 12" id="KW-1133">Transmembrane helix</keyword>
<evidence type="ECO:0000256" key="1">
    <source>
        <dbReference type="ARBA" id="ARBA00004651"/>
    </source>
</evidence>
<evidence type="ECO:0000256" key="2">
    <source>
        <dbReference type="ARBA" id="ARBA00022475"/>
    </source>
</evidence>
<keyword evidence="3 11" id="KW-0812">Transmembrane</keyword>
<dbReference type="GO" id="GO:0009897">
    <property type="term" value="C:external side of plasma membrane"/>
    <property type="evidence" value="ECO:0007669"/>
    <property type="project" value="TreeGrafter"/>
</dbReference>
<protein>
    <submittedName>
        <fullName evidence="14">B2 bradykinin receptor-like</fullName>
    </submittedName>
</protein>
<organism evidence="14 15">
    <name type="scientific">Xyrichtys novacula</name>
    <name type="common">Pearly razorfish</name>
    <name type="synonym">Hemipteronotus novacula</name>
    <dbReference type="NCBI Taxonomy" id="13765"/>
    <lineage>
        <taxon>Eukaryota</taxon>
        <taxon>Metazoa</taxon>
        <taxon>Chordata</taxon>
        <taxon>Craniata</taxon>
        <taxon>Vertebrata</taxon>
        <taxon>Euteleostomi</taxon>
        <taxon>Actinopterygii</taxon>
        <taxon>Neopterygii</taxon>
        <taxon>Teleostei</taxon>
        <taxon>Neoteleostei</taxon>
        <taxon>Acanthomorphata</taxon>
        <taxon>Eupercaria</taxon>
        <taxon>Labriformes</taxon>
        <taxon>Labridae</taxon>
        <taxon>Xyrichtys</taxon>
    </lineage>
</organism>
<gene>
    <name evidence="14" type="ORF">XNOV1_A005527</name>
</gene>
<evidence type="ECO:0000256" key="12">
    <source>
        <dbReference type="SAM" id="Phobius"/>
    </source>
</evidence>
<comment type="similarity">
    <text evidence="11">Belongs to the G-protein coupled receptor 1 family.</text>
</comment>
<dbReference type="InterPro" id="IPR000276">
    <property type="entry name" value="GPCR_Rhodpsn"/>
</dbReference>
<evidence type="ECO:0000313" key="14">
    <source>
        <dbReference type="EMBL" id="CAJ1073390.1"/>
    </source>
</evidence>
<sequence>MTLLLTSSPVDASNATSQVYETQNTTNATYCTLEKPKDWVFTVLPVYVLLITVFGIVFNLFVLIVFCFHKKACSAAEIYLSNLAAADLVLVANLPFWAINISNRYNWPFSGPLCKLVNLCITMNTYCSIYFLVLISSDRYVALVHPLSHNRMRRPKYAKLGCLLVWGFGLLMSTPVLMYRKVKHDPRYNLTVCFLDFPSPFVFQLYEGILTVVIFIIPITIISWCTFKIIQALRNRKNTQKKEVKATALVLAVVVAFLICWVPFHIIRIFEQLSRAGVFMQCRPVIVIETCKQIFIYVAFFNSVLNPLLYVIVGKHFRQKVKELFTQWSPGETSSSVSTSFKLS</sequence>
<dbReference type="GO" id="GO:0019722">
    <property type="term" value="P:calcium-mediated signaling"/>
    <property type="evidence" value="ECO:0007669"/>
    <property type="project" value="TreeGrafter"/>
</dbReference>
<feature type="transmembrane region" description="Helical" evidence="12">
    <location>
        <begin position="205"/>
        <end position="227"/>
    </location>
</feature>
<feature type="transmembrane region" description="Helical" evidence="12">
    <location>
        <begin position="78"/>
        <end position="96"/>
    </location>
</feature>
<reference evidence="14" key="1">
    <citation type="submission" date="2023-08" db="EMBL/GenBank/DDBJ databases">
        <authorList>
            <person name="Alioto T."/>
            <person name="Alioto T."/>
            <person name="Gomez Garrido J."/>
        </authorList>
    </citation>
    <scope>NUCLEOTIDE SEQUENCE</scope>
</reference>
<evidence type="ECO:0000256" key="11">
    <source>
        <dbReference type="RuleBase" id="RU000688"/>
    </source>
</evidence>
<accession>A0AAV1GJP1</accession>
<dbReference type="AlphaFoldDB" id="A0AAV1GJP1"/>
<evidence type="ECO:0000256" key="6">
    <source>
        <dbReference type="ARBA" id="ARBA00023136"/>
    </source>
</evidence>
<comment type="subcellular location">
    <subcellularLocation>
        <location evidence="1">Cell membrane</location>
        <topology evidence="1">Multi-pass membrane protein</topology>
    </subcellularLocation>
</comment>
<evidence type="ECO:0000256" key="5">
    <source>
        <dbReference type="ARBA" id="ARBA00023040"/>
    </source>
</evidence>
<dbReference type="PRINTS" id="PR00237">
    <property type="entry name" value="GPCRRHODOPSN"/>
</dbReference>
<keyword evidence="6 12" id="KW-0472">Membrane</keyword>
<dbReference type="GO" id="GO:0019957">
    <property type="term" value="F:C-C chemokine binding"/>
    <property type="evidence" value="ECO:0007669"/>
    <property type="project" value="TreeGrafter"/>
</dbReference>
<keyword evidence="2" id="KW-1003">Cell membrane</keyword>
<dbReference type="Pfam" id="PF00001">
    <property type="entry name" value="7tm_1"/>
    <property type="match status" value="1"/>
</dbReference>
<dbReference type="Proteomes" id="UP001178508">
    <property type="component" value="Chromosome 15"/>
</dbReference>
<dbReference type="GO" id="GO:0007204">
    <property type="term" value="P:positive regulation of cytosolic calcium ion concentration"/>
    <property type="evidence" value="ECO:0007669"/>
    <property type="project" value="TreeGrafter"/>
</dbReference>
<keyword evidence="10 11" id="KW-0807">Transducer</keyword>
<dbReference type="SUPFAM" id="SSF81321">
    <property type="entry name" value="Family A G protein-coupled receptor-like"/>
    <property type="match status" value="1"/>
</dbReference>
<feature type="transmembrane region" description="Helical" evidence="12">
    <location>
        <begin position="157"/>
        <end position="179"/>
    </location>
</feature>
<dbReference type="GO" id="GO:0004947">
    <property type="term" value="F:bradykinin receptor activity"/>
    <property type="evidence" value="ECO:0007669"/>
    <property type="project" value="InterPro"/>
</dbReference>
<dbReference type="InterPro" id="IPR050119">
    <property type="entry name" value="CCR1-9-like"/>
</dbReference>
<evidence type="ECO:0000256" key="10">
    <source>
        <dbReference type="ARBA" id="ARBA00023224"/>
    </source>
</evidence>
<evidence type="ECO:0000256" key="4">
    <source>
        <dbReference type="ARBA" id="ARBA00022989"/>
    </source>
</evidence>
<dbReference type="Gene3D" id="1.20.1070.10">
    <property type="entry name" value="Rhodopsin 7-helix transmembrane proteins"/>
    <property type="match status" value="1"/>
</dbReference>
<dbReference type="SMART" id="SM01381">
    <property type="entry name" value="7TM_GPCR_Srsx"/>
    <property type="match status" value="1"/>
</dbReference>
<keyword evidence="8 11" id="KW-0675">Receptor</keyword>
<dbReference type="PRINTS" id="PR00425">
    <property type="entry name" value="BRADYKININR"/>
</dbReference>
<evidence type="ECO:0000259" key="13">
    <source>
        <dbReference type="PROSITE" id="PS50262"/>
    </source>
</evidence>
<evidence type="ECO:0000256" key="3">
    <source>
        <dbReference type="ARBA" id="ARBA00022692"/>
    </source>
</evidence>
<keyword evidence="5 11" id="KW-0297">G-protein coupled receptor</keyword>
<dbReference type="GO" id="GO:0060326">
    <property type="term" value="P:cell chemotaxis"/>
    <property type="evidence" value="ECO:0007669"/>
    <property type="project" value="TreeGrafter"/>
</dbReference>
<name>A0AAV1GJP1_XYRNO</name>
<feature type="transmembrane region" description="Helical" evidence="12">
    <location>
        <begin position="294"/>
        <end position="313"/>
    </location>
</feature>
<evidence type="ECO:0000256" key="8">
    <source>
        <dbReference type="ARBA" id="ARBA00023170"/>
    </source>
</evidence>
<keyword evidence="15" id="KW-1185">Reference proteome</keyword>
<keyword evidence="9" id="KW-0325">Glycoprotein</keyword>
<feature type="transmembrane region" description="Helical" evidence="12">
    <location>
        <begin position="116"/>
        <end position="136"/>
    </location>
</feature>
<feature type="transmembrane region" description="Helical" evidence="12">
    <location>
        <begin position="39"/>
        <end position="66"/>
    </location>
</feature>
<evidence type="ECO:0000256" key="9">
    <source>
        <dbReference type="ARBA" id="ARBA00023180"/>
    </source>
</evidence>
<evidence type="ECO:0000256" key="7">
    <source>
        <dbReference type="ARBA" id="ARBA00023157"/>
    </source>
</evidence>
<dbReference type="GO" id="GO:0016493">
    <property type="term" value="F:C-C chemokine receptor activity"/>
    <property type="evidence" value="ECO:0007669"/>
    <property type="project" value="TreeGrafter"/>
</dbReference>
<feature type="domain" description="G-protein coupled receptors family 1 profile" evidence="13">
    <location>
        <begin position="58"/>
        <end position="310"/>
    </location>
</feature>
<proteinExistence type="inferred from homology"/>
<feature type="transmembrane region" description="Helical" evidence="12">
    <location>
        <begin position="248"/>
        <end position="270"/>
    </location>
</feature>
<dbReference type="GO" id="GO:0006955">
    <property type="term" value="P:immune response"/>
    <property type="evidence" value="ECO:0007669"/>
    <property type="project" value="TreeGrafter"/>
</dbReference>
<dbReference type="InterPro" id="IPR017452">
    <property type="entry name" value="GPCR_Rhodpsn_7TM"/>
</dbReference>
<dbReference type="PANTHER" id="PTHR10489:SF957">
    <property type="entry name" value="B2 BRADYKININ RECEPTOR"/>
    <property type="match status" value="1"/>
</dbReference>
<dbReference type="InterPro" id="IPR000496">
    <property type="entry name" value="Brdyknn_rcpt"/>
</dbReference>
<dbReference type="PROSITE" id="PS50262">
    <property type="entry name" value="G_PROTEIN_RECEP_F1_2"/>
    <property type="match status" value="1"/>
</dbReference>
<keyword evidence="7" id="KW-1015">Disulfide bond</keyword>
<evidence type="ECO:0000313" key="15">
    <source>
        <dbReference type="Proteomes" id="UP001178508"/>
    </source>
</evidence>
<dbReference type="PANTHER" id="PTHR10489">
    <property type="entry name" value="CELL ADHESION MOLECULE"/>
    <property type="match status" value="1"/>
</dbReference>
<dbReference type="PROSITE" id="PS00237">
    <property type="entry name" value="G_PROTEIN_RECEP_F1_1"/>
    <property type="match status" value="1"/>
</dbReference>